<protein>
    <submittedName>
        <fullName evidence="2">Uncharacterized protein</fullName>
    </submittedName>
</protein>
<evidence type="ECO:0000256" key="1">
    <source>
        <dbReference type="SAM" id="Phobius"/>
    </source>
</evidence>
<evidence type="ECO:0000313" key="3">
    <source>
        <dbReference type="Proteomes" id="UP000650424"/>
    </source>
</evidence>
<dbReference type="RefSeq" id="WP_186946188.1">
    <property type="nucleotide sequence ID" value="NZ_JACOGF010000002.1"/>
</dbReference>
<organism evidence="2 3">
    <name type="scientific">Undibacterium hunanense</name>
    <dbReference type="NCBI Taxonomy" id="2762292"/>
    <lineage>
        <taxon>Bacteria</taxon>
        <taxon>Pseudomonadati</taxon>
        <taxon>Pseudomonadota</taxon>
        <taxon>Betaproteobacteria</taxon>
        <taxon>Burkholderiales</taxon>
        <taxon>Oxalobacteraceae</taxon>
        <taxon>Undibacterium</taxon>
    </lineage>
</organism>
<feature type="transmembrane region" description="Helical" evidence="1">
    <location>
        <begin position="54"/>
        <end position="80"/>
    </location>
</feature>
<keyword evidence="1" id="KW-1133">Transmembrane helix</keyword>
<name>A0ABR6ZM44_9BURK</name>
<dbReference type="EMBL" id="JACOGF010000002">
    <property type="protein sequence ID" value="MBC3916966.1"/>
    <property type="molecule type" value="Genomic_DNA"/>
</dbReference>
<sequence length="315" mass="36433">MTTLSFRQFLLRSKRFFIPIASVCKLILRYSGNMIRRQILFLHSFLKEVVKKKFFLDGWIGKLLLLVSTQYFVVSCFIWAHDHAVMRYLNLCLALSLIGGSLIMAIQIYNRFCVEENKSDLDCRKLINRQKLWAEVFSAIAIIAFIGMYFRFGYEDDKNNVAVRFKNLQKVRLITSKVMPPSYCISKYYRQTACLVIQNALTKTGDGLLYSSESDVQNNIGTALFNMGMLSKAGENFSDQDWDSLKQAEKLLSDIRMDESWINFNFSQLQFLLMLFAAFSVSRKLSIAAFDATSKPHQIISWKSILDLIKKKRTV</sequence>
<dbReference type="Proteomes" id="UP000650424">
    <property type="component" value="Unassembled WGS sequence"/>
</dbReference>
<gene>
    <name evidence="2" type="ORF">H8L32_05710</name>
</gene>
<keyword evidence="1" id="KW-0812">Transmembrane</keyword>
<evidence type="ECO:0000313" key="2">
    <source>
        <dbReference type="EMBL" id="MBC3916966.1"/>
    </source>
</evidence>
<accession>A0ABR6ZM44</accession>
<keyword evidence="1" id="KW-0472">Membrane</keyword>
<comment type="caution">
    <text evidence="2">The sequence shown here is derived from an EMBL/GenBank/DDBJ whole genome shotgun (WGS) entry which is preliminary data.</text>
</comment>
<reference evidence="2 3" key="1">
    <citation type="submission" date="2020-08" db="EMBL/GenBank/DDBJ databases">
        <title>Novel species isolated from subtropical streams in China.</title>
        <authorList>
            <person name="Lu H."/>
        </authorList>
    </citation>
    <scope>NUCLEOTIDE SEQUENCE [LARGE SCALE GENOMIC DNA]</scope>
    <source>
        <strain evidence="2 3">CY18W</strain>
    </source>
</reference>
<proteinExistence type="predicted"/>
<feature type="transmembrane region" description="Helical" evidence="1">
    <location>
        <begin position="132"/>
        <end position="150"/>
    </location>
</feature>
<feature type="transmembrane region" description="Helical" evidence="1">
    <location>
        <begin position="86"/>
        <end position="112"/>
    </location>
</feature>
<keyword evidence="3" id="KW-1185">Reference proteome</keyword>